<protein>
    <submittedName>
        <fullName evidence="1">Uncharacterized protein</fullName>
    </submittedName>
</protein>
<dbReference type="Proteomes" id="UP000016491">
    <property type="component" value="Unassembled WGS sequence"/>
</dbReference>
<organism evidence="1 2">
    <name type="scientific">[Clostridium] symbiosum ATCC 14940</name>
    <dbReference type="NCBI Taxonomy" id="411472"/>
    <lineage>
        <taxon>Bacteria</taxon>
        <taxon>Bacillati</taxon>
        <taxon>Bacillota</taxon>
        <taxon>Clostridia</taxon>
        <taxon>Lachnospirales</taxon>
        <taxon>Lachnospiraceae</taxon>
        <taxon>Otoolea</taxon>
    </lineage>
</organism>
<evidence type="ECO:0000313" key="2">
    <source>
        <dbReference type="Proteomes" id="UP000016491"/>
    </source>
</evidence>
<sequence length="41" mass="4550">MLSAVWAAKGLTDTGPAGFRNRYTGCRNILASFLFNRKELC</sequence>
<evidence type="ECO:0000313" key="1">
    <source>
        <dbReference type="EMBL" id="ERI74442.1"/>
    </source>
</evidence>
<dbReference type="EMBL" id="AWSU01000325">
    <property type="protein sequence ID" value="ERI74442.1"/>
    <property type="molecule type" value="Genomic_DNA"/>
</dbReference>
<accession>A0ABC9TT99</accession>
<proteinExistence type="predicted"/>
<reference evidence="1 2" key="1">
    <citation type="submission" date="2013-07" db="EMBL/GenBank/DDBJ databases">
        <authorList>
            <person name="Weinstock G."/>
            <person name="Sodergren E."/>
            <person name="Wylie T."/>
            <person name="Fulton L."/>
            <person name="Fulton R."/>
            <person name="Fronick C."/>
            <person name="O'Laughlin M."/>
            <person name="Godfrey J."/>
            <person name="Miner T."/>
            <person name="Herter B."/>
            <person name="Appelbaum E."/>
            <person name="Cordes M."/>
            <person name="Lek S."/>
            <person name="Wollam A."/>
            <person name="Pepin K.H."/>
            <person name="Palsikar V.B."/>
            <person name="Mitreva M."/>
            <person name="Wilson R.K."/>
        </authorList>
    </citation>
    <scope>NUCLEOTIDE SEQUENCE [LARGE SCALE GENOMIC DNA]</scope>
    <source>
        <strain evidence="1 2">ATCC 14940</strain>
    </source>
</reference>
<gene>
    <name evidence="1" type="ORF">CLOSYM_03995</name>
</gene>
<name>A0ABC9TT99_CLOSY</name>
<dbReference type="AlphaFoldDB" id="A0ABC9TT99"/>
<comment type="caution">
    <text evidence="1">The sequence shown here is derived from an EMBL/GenBank/DDBJ whole genome shotgun (WGS) entry which is preliminary data.</text>
</comment>